<evidence type="ECO:0000313" key="13">
    <source>
        <dbReference type="EMBL" id="MDC8753994.1"/>
    </source>
</evidence>
<evidence type="ECO:0000313" key="14">
    <source>
        <dbReference type="Proteomes" id="UP001216558"/>
    </source>
</evidence>
<dbReference type="PANTHER" id="PTHR47234:SF2">
    <property type="entry name" value="TONB-DEPENDENT RECEPTOR"/>
    <property type="match status" value="1"/>
</dbReference>
<dbReference type="InterPro" id="IPR000531">
    <property type="entry name" value="Beta-barrel_TonB"/>
</dbReference>
<feature type="domain" description="TonB-dependent receptor-like beta-barrel" evidence="11">
    <location>
        <begin position="432"/>
        <end position="987"/>
    </location>
</feature>
<feature type="chain" id="PRO_5046036495" evidence="10">
    <location>
        <begin position="26"/>
        <end position="1021"/>
    </location>
</feature>
<evidence type="ECO:0000259" key="12">
    <source>
        <dbReference type="Pfam" id="PF07715"/>
    </source>
</evidence>
<keyword evidence="5 9" id="KW-0798">TonB box</keyword>
<evidence type="ECO:0000256" key="7">
    <source>
        <dbReference type="ARBA" id="ARBA00023237"/>
    </source>
</evidence>
<dbReference type="Gene3D" id="2.170.130.10">
    <property type="entry name" value="TonB-dependent receptor, plug domain"/>
    <property type="match status" value="1"/>
</dbReference>
<accession>A0ABT5JMZ8</accession>
<evidence type="ECO:0000256" key="8">
    <source>
        <dbReference type="PROSITE-ProRule" id="PRU01360"/>
    </source>
</evidence>
<feature type="domain" description="TonB-dependent receptor plug" evidence="12">
    <location>
        <begin position="65"/>
        <end position="183"/>
    </location>
</feature>
<organism evidence="13 14">
    <name type="scientific">Erythrobacter fulvus</name>
    <dbReference type="NCBI Taxonomy" id="2987523"/>
    <lineage>
        <taxon>Bacteria</taxon>
        <taxon>Pseudomonadati</taxon>
        <taxon>Pseudomonadota</taxon>
        <taxon>Alphaproteobacteria</taxon>
        <taxon>Sphingomonadales</taxon>
        <taxon>Erythrobacteraceae</taxon>
        <taxon>Erythrobacter/Porphyrobacter group</taxon>
        <taxon>Erythrobacter</taxon>
    </lineage>
</organism>
<dbReference type="InterPro" id="IPR039426">
    <property type="entry name" value="TonB-dep_rcpt-like"/>
</dbReference>
<dbReference type="Proteomes" id="UP001216558">
    <property type="component" value="Unassembled WGS sequence"/>
</dbReference>
<sequence>MSTRLLGRLALMCGGSLIAATAVHAQDTASPVAGTEASEDAPRAEREIIVTGTQIQGAKINDVLPVTVVDEVDIQNIAGTSGDDLFRAIPQAGSVAFNEQNDVTQNNARGDVASVNLRDLGTGNTLMLINGRRMVLNPGFQTELLVPVVSADANEIAPGSVRRLEVLRDGASAIYGADAVAGVVNTVLRGNRTGGFLEGEWRGSDGTSLYSIQMNGGYGFDFGGGRGNFTVYGSYFHENGLPSSARPYSADDNKLPLVEGTDFEGDTQFNNRNTFGPFGQFDIQAPANRTPIRDDDFYLQPSTFEGCRLDFGNGLCARAGTTPAQEVRYNRAFGTTLISEKTRYNAMALLSYELNNSLEAYFEGSYYRSESSRNITPAAILSAVPVGISRNAYWNPFGATTLPDGSPNPNRLPGTTIAAGGADVIMERYRFVDVGPRTVDVDKDTYRLVAGLRGNFGSWDFDTGFVYSEARLTDLEGNRVSLTLMQDAINRSTPDAYNPFNGGCVTGDPGQGDCTPNPRSSIDPFVIDVFRRGGTTLALADFKVSNSSLFALPGGDVGIAAGIEWRRETFFDDRDPRLDGTITWTDSVTGVFNESDVAGTSPSPDTSGAREVWSAFAEAFVPLVSEDMDVPLIEALSLQLAGRMEHFADIDETAIVPRVAASWTVIPGVSFRGAWSQGFRAPNLVQVNDAGTTRSNTRDDFVICQAQVEKGIIDDLGVCPGAGVISFRSGSDNLAPEDSTSINLGIVLEPAFIPGLTLTADYWRVKQTGLVGTFGDDNAIALDLLRRLSGGVNPNVVRADPTQEELDLFAGTSLAPAGEILFVNDPYLNLDSRVSKGWDFGLFYNVPDFGMGKFRLRFNAARLESFVQSAGPDAQELIDAVATGALPPEVRIDGLGELLEIEGRPKWRFSGSVNWGSGPVDVSLFANYVGEVWNTSVSRDVPIVSDDPNANFYRVDDFLTFNTAISYTIKNDTALDGTRIRFGINNLFDKDPPLADDTYGYLSALHTPRGRVFRVELRKAF</sequence>
<keyword evidence="10" id="KW-0732">Signal</keyword>
<dbReference type="PROSITE" id="PS52016">
    <property type="entry name" value="TONB_DEPENDENT_REC_3"/>
    <property type="match status" value="1"/>
</dbReference>
<keyword evidence="2 8" id="KW-0813">Transport</keyword>
<feature type="signal peptide" evidence="10">
    <location>
        <begin position="1"/>
        <end position="25"/>
    </location>
</feature>
<comment type="similarity">
    <text evidence="8 9">Belongs to the TonB-dependent receptor family.</text>
</comment>
<dbReference type="EMBL" id="JAQQXQ010000003">
    <property type="protein sequence ID" value="MDC8753994.1"/>
    <property type="molecule type" value="Genomic_DNA"/>
</dbReference>
<evidence type="ECO:0000256" key="1">
    <source>
        <dbReference type="ARBA" id="ARBA00004571"/>
    </source>
</evidence>
<reference evidence="13 14" key="1">
    <citation type="submission" date="2022-10" db="EMBL/GenBank/DDBJ databases">
        <title>Erythrobacter sp. sf7 Genome sequencing.</title>
        <authorList>
            <person name="Park S."/>
        </authorList>
    </citation>
    <scope>NUCLEOTIDE SEQUENCE [LARGE SCALE GENOMIC DNA]</scope>
    <source>
        <strain evidence="14">sf7</strain>
    </source>
</reference>
<proteinExistence type="inferred from homology"/>
<dbReference type="InterPro" id="IPR012910">
    <property type="entry name" value="Plug_dom"/>
</dbReference>
<evidence type="ECO:0000256" key="2">
    <source>
        <dbReference type="ARBA" id="ARBA00022448"/>
    </source>
</evidence>
<dbReference type="InterPro" id="IPR037066">
    <property type="entry name" value="Plug_dom_sf"/>
</dbReference>
<dbReference type="RefSeq" id="WP_273676716.1">
    <property type="nucleotide sequence ID" value="NZ_JAQQXQ010000003.1"/>
</dbReference>
<keyword evidence="7 8" id="KW-0998">Cell outer membrane</keyword>
<gene>
    <name evidence="13" type="ORF">OIK40_04970</name>
</gene>
<keyword evidence="14" id="KW-1185">Reference proteome</keyword>
<keyword evidence="4 8" id="KW-0812">Transmembrane</keyword>
<keyword evidence="6 8" id="KW-0472">Membrane</keyword>
<evidence type="ECO:0000256" key="6">
    <source>
        <dbReference type="ARBA" id="ARBA00023136"/>
    </source>
</evidence>
<dbReference type="SUPFAM" id="SSF56935">
    <property type="entry name" value="Porins"/>
    <property type="match status" value="1"/>
</dbReference>
<evidence type="ECO:0000259" key="11">
    <source>
        <dbReference type="Pfam" id="PF00593"/>
    </source>
</evidence>
<evidence type="ECO:0000256" key="4">
    <source>
        <dbReference type="ARBA" id="ARBA00022692"/>
    </source>
</evidence>
<dbReference type="PANTHER" id="PTHR47234">
    <property type="match status" value="1"/>
</dbReference>
<keyword evidence="13" id="KW-0675">Receptor</keyword>
<evidence type="ECO:0000256" key="3">
    <source>
        <dbReference type="ARBA" id="ARBA00022452"/>
    </source>
</evidence>
<comment type="caution">
    <text evidence="13">The sequence shown here is derived from an EMBL/GenBank/DDBJ whole genome shotgun (WGS) entry which is preliminary data.</text>
</comment>
<evidence type="ECO:0000256" key="10">
    <source>
        <dbReference type="SAM" id="SignalP"/>
    </source>
</evidence>
<dbReference type="Pfam" id="PF07715">
    <property type="entry name" value="Plug"/>
    <property type="match status" value="1"/>
</dbReference>
<dbReference type="Pfam" id="PF00593">
    <property type="entry name" value="TonB_dep_Rec_b-barrel"/>
    <property type="match status" value="1"/>
</dbReference>
<dbReference type="Gene3D" id="2.40.170.20">
    <property type="entry name" value="TonB-dependent receptor, beta-barrel domain"/>
    <property type="match status" value="1"/>
</dbReference>
<comment type="subcellular location">
    <subcellularLocation>
        <location evidence="1 8">Cell outer membrane</location>
        <topology evidence="1 8">Multi-pass membrane protein</topology>
    </subcellularLocation>
</comment>
<name>A0ABT5JMZ8_9SPHN</name>
<dbReference type="InterPro" id="IPR036942">
    <property type="entry name" value="Beta-barrel_TonB_sf"/>
</dbReference>
<evidence type="ECO:0000256" key="9">
    <source>
        <dbReference type="RuleBase" id="RU003357"/>
    </source>
</evidence>
<protein>
    <submittedName>
        <fullName evidence="13">TonB-dependent receptor</fullName>
    </submittedName>
</protein>
<evidence type="ECO:0000256" key="5">
    <source>
        <dbReference type="ARBA" id="ARBA00023077"/>
    </source>
</evidence>
<keyword evidence="3 8" id="KW-1134">Transmembrane beta strand</keyword>